<keyword evidence="2" id="KW-1185">Reference proteome</keyword>
<dbReference type="PIRSF" id="PIRSF022704">
    <property type="entry name" value="UCP022704"/>
    <property type="match status" value="1"/>
</dbReference>
<dbReference type="Gene3D" id="2.60.120.200">
    <property type="match status" value="1"/>
</dbReference>
<accession>A0A1T3P675</accession>
<proteinExistence type="predicted"/>
<dbReference type="InterPro" id="IPR013320">
    <property type="entry name" value="ConA-like_dom_sf"/>
</dbReference>
<dbReference type="InterPro" id="IPR015987">
    <property type="entry name" value="UCP022704"/>
</dbReference>
<sequence length="197" mass="21042">MDSVAVDWDDAHWLNPPAGAERDEDALVVTPVPGADFWRQTSYGFTRDTGSALLTDLPSGTAVEVTFEADFDTLYDQAGVFVRVDERTWVKAGVEVTDGALHVGAVVTRGVSDWSIAPVPEWAGGPVTVRVSRAGDALTIRARPADGPWRTIRLAPLSPDASATAGPFCCSPERAGLRVRFTRFVLGPADAGLHENP</sequence>
<reference evidence="1 2" key="1">
    <citation type="submission" date="2017-03" db="EMBL/GenBank/DDBJ databases">
        <title>Draft genome sequence of Streptomyces scabrisporus NF3, endophyte isolated from Amphipterygium adstringens.</title>
        <authorList>
            <person name="Vazquez M."/>
            <person name="Ceapa C.D."/>
            <person name="Rodriguez Luna D."/>
            <person name="Sanchez Esquivel S."/>
        </authorList>
    </citation>
    <scope>NUCLEOTIDE SEQUENCE [LARGE SCALE GENOMIC DNA]</scope>
    <source>
        <strain evidence="1 2">NF3</strain>
    </source>
</reference>
<dbReference type="RefSeq" id="WP_078978894.1">
    <property type="nucleotide sequence ID" value="NZ_MWQN01000001.1"/>
</dbReference>
<dbReference type="PANTHER" id="PTHR35332">
    <property type="entry name" value="REGULATION OF ENOLASE PROTEIN 1"/>
    <property type="match status" value="1"/>
</dbReference>
<dbReference type="AlphaFoldDB" id="A0A1T3P675"/>
<protein>
    <recommendedName>
        <fullName evidence="3">Regulation of enolase 1</fullName>
    </recommendedName>
</protein>
<organism evidence="1 2">
    <name type="scientific">Embleya scabrispora</name>
    <dbReference type="NCBI Taxonomy" id="159449"/>
    <lineage>
        <taxon>Bacteria</taxon>
        <taxon>Bacillati</taxon>
        <taxon>Actinomycetota</taxon>
        <taxon>Actinomycetes</taxon>
        <taxon>Kitasatosporales</taxon>
        <taxon>Streptomycetaceae</taxon>
        <taxon>Embleya</taxon>
    </lineage>
</organism>
<dbReference type="InterPro" id="IPR009784">
    <property type="entry name" value="DUF1349"/>
</dbReference>
<dbReference type="Pfam" id="PF07081">
    <property type="entry name" value="DUF1349"/>
    <property type="match status" value="1"/>
</dbReference>
<dbReference type="STRING" id="159449.B4N89_30020"/>
<name>A0A1T3P675_9ACTN</name>
<gene>
    <name evidence="1" type="ORF">B4N89_30020</name>
</gene>
<comment type="caution">
    <text evidence="1">The sequence shown here is derived from an EMBL/GenBank/DDBJ whole genome shotgun (WGS) entry which is preliminary data.</text>
</comment>
<dbReference type="Proteomes" id="UP000190037">
    <property type="component" value="Unassembled WGS sequence"/>
</dbReference>
<dbReference type="OrthoDB" id="9814707at2"/>
<dbReference type="PANTHER" id="PTHR35332:SF2">
    <property type="entry name" value="REGULATION OF ENOLASE PROTEIN 1"/>
    <property type="match status" value="1"/>
</dbReference>
<dbReference type="EMBL" id="MWQN01000001">
    <property type="protein sequence ID" value="OPC84598.1"/>
    <property type="molecule type" value="Genomic_DNA"/>
</dbReference>
<evidence type="ECO:0008006" key="3">
    <source>
        <dbReference type="Google" id="ProtNLM"/>
    </source>
</evidence>
<dbReference type="SUPFAM" id="SSF49899">
    <property type="entry name" value="Concanavalin A-like lectins/glucanases"/>
    <property type="match status" value="1"/>
</dbReference>
<evidence type="ECO:0000313" key="1">
    <source>
        <dbReference type="EMBL" id="OPC84598.1"/>
    </source>
</evidence>
<evidence type="ECO:0000313" key="2">
    <source>
        <dbReference type="Proteomes" id="UP000190037"/>
    </source>
</evidence>